<dbReference type="Pfam" id="PF12650">
    <property type="entry name" value="DUF3784"/>
    <property type="match status" value="1"/>
</dbReference>
<name>A0ABP7PMA8_9SPHI</name>
<evidence type="ECO:0008006" key="4">
    <source>
        <dbReference type="Google" id="ProtNLM"/>
    </source>
</evidence>
<feature type="transmembrane region" description="Helical" evidence="1">
    <location>
        <begin position="46"/>
        <end position="68"/>
    </location>
</feature>
<evidence type="ECO:0000313" key="3">
    <source>
        <dbReference type="Proteomes" id="UP001500742"/>
    </source>
</evidence>
<protein>
    <recommendedName>
        <fullName evidence="4">DUF3784 domain-containing protein</fullName>
    </recommendedName>
</protein>
<dbReference type="EMBL" id="BAAAZC010000009">
    <property type="protein sequence ID" value="GAA3967986.1"/>
    <property type="molecule type" value="Genomic_DNA"/>
</dbReference>
<keyword evidence="3" id="KW-1185">Reference proteome</keyword>
<accession>A0ABP7PMA8</accession>
<dbReference type="Proteomes" id="UP001500742">
    <property type="component" value="Unassembled WGS sequence"/>
</dbReference>
<gene>
    <name evidence="2" type="ORF">GCM10022210_16010</name>
</gene>
<keyword evidence="1" id="KW-1133">Transmembrane helix</keyword>
<keyword evidence="1" id="KW-0472">Membrane</keyword>
<proteinExistence type="predicted"/>
<feature type="transmembrane region" description="Helical" evidence="1">
    <location>
        <begin position="74"/>
        <end position="95"/>
    </location>
</feature>
<feature type="transmembrane region" description="Helical" evidence="1">
    <location>
        <begin position="6"/>
        <end position="25"/>
    </location>
</feature>
<keyword evidence="1" id="KW-0812">Transmembrane</keyword>
<comment type="caution">
    <text evidence="2">The sequence shown here is derived from an EMBL/GenBank/DDBJ whole genome shotgun (WGS) entry which is preliminary data.</text>
</comment>
<dbReference type="RefSeq" id="WP_259089164.1">
    <property type="nucleotide sequence ID" value="NZ_BAAAZC010000009.1"/>
</dbReference>
<dbReference type="InterPro" id="IPR017259">
    <property type="entry name" value="UCP037672"/>
</dbReference>
<organism evidence="2 3">
    <name type="scientific">Mucilaginibacter dorajii</name>
    <dbReference type="NCBI Taxonomy" id="692994"/>
    <lineage>
        <taxon>Bacteria</taxon>
        <taxon>Pseudomonadati</taxon>
        <taxon>Bacteroidota</taxon>
        <taxon>Sphingobacteriia</taxon>
        <taxon>Sphingobacteriales</taxon>
        <taxon>Sphingobacteriaceae</taxon>
        <taxon>Mucilaginibacter</taxon>
    </lineage>
</organism>
<evidence type="ECO:0000256" key="1">
    <source>
        <dbReference type="SAM" id="Phobius"/>
    </source>
</evidence>
<sequence>MNFFNLIVFGVIALMLLLLGYKIRYQKKSSLISGFNEDMVADVNGLCNYVGGLMLINAAIALSTGILMTCFPTQLNYCLIYFVAGILGTTIAAGVGKKRFMKR</sequence>
<reference evidence="3" key="1">
    <citation type="journal article" date="2019" name="Int. J. Syst. Evol. Microbiol.">
        <title>The Global Catalogue of Microorganisms (GCM) 10K type strain sequencing project: providing services to taxonomists for standard genome sequencing and annotation.</title>
        <authorList>
            <consortium name="The Broad Institute Genomics Platform"/>
            <consortium name="The Broad Institute Genome Sequencing Center for Infectious Disease"/>
            <person name="Wu L."/>
            <person name="Ma J."/>
        </authorList>
    </citation>
    <scope>NUCLEOTIDE SEQUENCE [LARGE SCALE GENOMIC DNA]</scope>
    <source>
        <strain evidence="3">JCM 16601</strain>
    </source>
</reference>
<evidence type="ECO:0000313" key="2">
    <source>
        <dbReference type="EMBL" id="GAA3967986.1"/>
    </source>
</evidence>